<gene>
    <name evidence="2" type="ORF">FCALED_LOCUS4078</name>
</gene>
<keyword evidence="3" id="KW-1185">Reference proteome</keyword>
<name>A0A9N9F4M4_9GLOM</name>
<feature type="compositionally biased region" description="Basic and acidic residues" evidence="1">
    <location>
        <begin position="84"/>
        <end position="106"/>
    </location>
</feature>
<evidence type="ECO:0000313" key="2">
    <source>
        <dbReference type="EMBL" id="CAG8508618.1"/>
    </source>
</evidence>
<sequence length="134" mass="14844">MAEGADCKIRGAFQSYTHQPSKKMTVEEQIKYLFKSQKRLIESIMKIQPDTNLLPATVNLTYSDQVSKRKGKDIGFVESLSSTSEHEGSKDKDEEHEDVTLGKKCDGCPNSRTIGQMQTSFGKLLRVGSLGGDV</sequence>
<protein>
    <submittedName>
        <fullName evidence="2">7902_t:CDS:1</fullName>
    </submittedName>
</protein>
<dbReference type="Proteomes" id="UP000789570">
    <property type="component" value="Unassembled WGS sequence"/>
</dbReference>
<proteinExistence type="predicted"/>
<evidence type="ECO:0000313" key="3">
    <source>
        <dbReference type="Proteomes" id="UP000789570"/>
    </source>
</evidence>
<dbReference type="AlphaFoldDB" id="A0A9N9F4M4"/>
<reference evidence="2" key="1">
    <citation type="submission" date="2021-06" db="EMBL/GenBank/DDBJ databases">
        <authorList>
            <person name="Kallberg Y."/>
            <person name="Tangrot J."/>
            <person name="Rosling A."/>
        </authorList>
    </citation>
    <scope>NUCLEOTIDE SEQUENCE</scope>
    <source>
        <strain evidence="2">UK204</strain>
    </source>
</reference>
<feature type="region of interest" description="Disordered" evidence="1">
    <location>
        <begin position="74"/>
        <end position="107"/>
    </location>
</feature>
<accession>A0A9N9F4M4</accession>
<evidence type="ECO:0000256" key="1">
    <source>
        <dbReference type="SAM" id="MobiDB-lite"/>
    </source>
</evidence>
<dbReference type="EMBL" id="CAJVPQ010000765">
    <property type="protein sequence ID" value="CAG8508618.1"/>
    <property type="molecule type" value="Genomic_DNA"/>
</dbReference>
<organism evidence="2 3">
    <name type="scientific">Funneliformis caledonium</name>
    <dbReference type="NCBI Taxonomy" id="1117310"/>
    <lineage>
        <taxon>Eukaryota</taxon>
        <taxon>Fungi</taxon>
        <taxon>Fungi incertae sedis</taxon>
        <taxon>Mucoromycota</taxon>
        <taxon>Glomeromycotina</taxon>
        <taxon>Glomeromycetes</taxon>
        <taxon>Glomerales</taxon>
        <taxon>Glomeraceae</taxon>
        <taxon>Funneliformis</taxon>
    </lineage>
</organism>
<comment type="caution">
    <text evidence="2">The sequence shown here is derived from an EMBL/GenBank/DDBJ whole genome shotgun (WGS) entry which is preliminary data.</text>
</comment>